<protein>
    <submittedName>
        <fullName evidence="1">Uncharacterized protein</fullName>
    </submittedName>
</protein>
<gene>
    <name evidence="1" type="ORF">SNAT2548_LOCUS14057</name>
</gene>
<reference evidence="1" key="1">
    <citation type="submission" date="2021-02" db="EMBL/GenBank/DDBJ databases">
        <authorList>
            <person name="Dougan E. K."/>
            <person name="Rhodes N."/>
            <person name="Thang M."/>
            <person name="Chan C."/>
        </authorList>
    </citation>
    <scope>NUCLEOTIDE SEQUENCE</scope>
</reference>
<accession>A0A812MSE0</accession>
<dbReference type="AlphaFoldDB" id="A0A812MSE0"/>
<dbReference type="OrthoDB" id="1924787at2759"/>
<evidence type="ECO:0000313" key="1">
    <source>
        <dbReference type="EMBL" id="CAE7265902.1"/>
    </source>
</evidence>
<dbReference type="Proteomes" id="UP000604046">
    <property type="component" value="Unassembled WGS sequence"/>
</dbReference>
<comment type="caution">
    <text evidence="1">The sequence shown here is derived from an EMBL/GenBank/DDBJ whole genome shotgun (WGS) entry which is preliminary data.</text>
</comment>
<keyword evidence="2" id="KW-1185">Reference proteome</keyword>
<sequence length="132" mass="14993">MHLHCGWECHVALLHRSMLSKEAEIEEYVRLARQLMGFSRFNVLPPGDGLARSTREQSIATGSIPVILDFPKGIEVAGRRSFWPRLERLLRHMVATGRADDMSGGVMAIQKRFMYSETGVLRNIFEVPLQLV</sequence>
<organism evidence="1 2">
    <name type="scientific">Symbiodinium natans</name>
    <dbReference type="NCBI Taxonomy" id="878477"/>
    <lineage>
        <taxon>Eukaryota</taxon>
        <taxon>Sar</taxon>
        <taxon>Alveolata</taxon>
        <taxon>Dinophyceae</taxon>
        <taxon>Suessiales</taxon>
        <taxon>Symbiodiniaceae</taxon>
        <taxon>Symbiodinium</taxon>
    </lineage>
</organism>
<proteinExistence type="predicted"/>
<name>A0A812MSE0_9DINO</name>
<evidence type="ECO:0000313" key="2">
    <source>
        <dbReference type="Proteomes" id="UP000604046"/>
    </source>
</evidence>
<dbReference type="EMBL" id="CAJNDS010001569">
    <property type="protein sequence ID" value="CAE7265902.1"/>
    <property type="molecule type" value="Genomic_DNA"/>
</dbReference>